<protein>
    <submittedName>
        <fullName evidence="9">Uncharacterized protein</fullName>
    </submittedName>
</protein>
<evidence type="ECO:0000313" key="10">
    <source>
        <dbReference type="Proteomes" id="UP000319143"/>
    </source>
</evidence>
<keyword evidence="4" id="KW-0808">Transferase</keyword>
<keyword evidence="3" id="KW-0328">Glycosyltransferase</keyword>
<dbReference type="GO" id="GO:0009103">
    <property type="term" value="P:lipopolysaccharide biosynthetic process"/>
    <property type="evidence" value="ECO:0007669"/>
    <property type="project" value="UniProtKB-ARBA"/>
</dbReference>
<dbReference type="GO" id="GO:0016763">
    <property type="term" value="F:pentosyltransferase activity"/>
    <property type="evidence" value="ECO:0007669"/>
    <property type="project" value="TreeGrafter"/>
</dbReference>
<organism evidence="9 10">
    <name type="scientific">Novipirellula artificiosorum</name>
    <dbReference type="NCBI Taxonomy" id="2528016"/>
    <lineage>
        <taxon>Bacteria</taxon>
        <taxon>Pseudomonadati</taxon>
        <taxon>Planctomycetota</taxon>
        <taxon>Planctomycetia</taxon>
        <taxon>Pirellulales</taxon>
        <taxon>Pirellulaceae</taxon>
        <taxon>Novipirellula</taxon>
    </lineage>
</organism>
<keyword evidence="10" id="KW-1185">Reference proteome</keyword>
<evidence type="ECO:0000256" key="7">
    <source>
        <dbReference type="ARBA" id="ARBA00023136"/>
    </source>
</evidence>
<evidence type="ECO:0000313" key="9">
    <source>
        <dbReference type="EMBL" id="TWU40821.1"/>
    </source>
</evidence>
<reference evidence="9 10" key="1">
    <citation type="submission" date="2019-02" db="EMBL/GenBank/DDBJ databases">
        <title>Deep-cultivation of Planctomycetes and their phenomic and genomic characterization uncovers novel biology.</title>
        <authorList>
            <person name="Wiegand S."/>
            <person name="Jogler M."/>
            <person name="Boedeker C."/>
            <person name="Pinto D."/>
            <person name="Vollmers J."/>
            <person name="Rivas-Marin E."/>
            <person name="Kohn T."/>
            <person name="Peeters S.H."/>
            <person name="Heuer A."/>
            <person name="Rast P."/>
            <person name="Oberbeckmann S."/>
            <person name="Bunk B."/>
            <person name="Jeske O."/>
            <person name="Meyerdierks A."/>
            <person name="Storesund J.E."/>
            <person name="Kallscheuer N."/>
            <person name="Luecker S."/>
            <person name="Lage O.M."/>
            <person name="Pohl T."/>
            <person name="Merkel B.J."/>
            <person name="Hornburger P."/>
            <person name="Mueller R.-W."/>
            <person name="Bruemmer F."/>
            <person name="Labrenz M."/>
            <person name="Spormann A.M."/>
            <person name="Op Den Camp H."/>
            <person name="Overmann J."/>
            <person name="Amann R."/>
            <person name="Jetten M.S.M."/>
            <person name="Mascher T."/>
            <person name="Medema M.H."/>
            <person name="Devos D.P."/>
            <person name="Kaster A.-K."/>
            <person name="Ovreas L."/>
            <person name="Rohde M."/>
            <person name="Galperin M.Y."/>
            <person name="Jogler C."/>
        </authorList>
    </citation>
    <scope>NUCLEOTIDE SEQUENCE [LARGE SCALE GENOMIC DNA]</scope>
    <source>
        <strain evidence="9 10">Poly41</strain>
    </source>
</reference>
<keyword evidence="5 8" id="KW-0812">Transmembrane</keyword>
<dbReference type="InterPro" id="IPR050297">
    <property type="entry name" value="LipidA_mod_glycosyltrf_83"/>
</dbReference>
<keyword evidence="6 8" id="KW-1133">Transmembrane helix</keyword>
<feature type="transmembrane region" description="Helical" evidence="8">
    <location>
        <begin position="147"/>
        <end position="164"/>
    </location>
</feature>
<evidence type="ECO:0000256" key="4">
    <source>
        <dbReference type="ARBA" id="ARBA00022679"/>
    </source>
</evidence>
<evidence type="ECO:0000256" key="2">
    <source>
        <dbReference type="ARBA" id="ARBA00022475"/>
    </source>
</evidence>
<feature type="transmembrane region" description="Helical" evidence="8">
    <location>
        <begin position="246"/>
        <end position="268"/>
    </location>
</feature>
<gene>
    <name evidence="9" type="ORF">Poly41_16560</name>
</gene>
<evidence type="ECO:0000256" key="5">
    <source>
        <dbReference type="ARBA" id="ARBA00022692"/>
    </source>
</evidence>
<dbReference type="OrthoDB" id="224989at2"/>
<name>A0A5C6DZE2_9BACT</name>
<dbReference type="RefSeq" id="WP_146525362.1">
    <property type="nucleotide sequence ID" value="NZ_SJPV01000002.1"/>
</dbReference>
<accession>A0A5C6DZE2</accession>
<feature type="transmembrane region" description="Helical" evidence="8">
    <location>
        <begin position="170"/>
        <end position="188"/>
    </location>
</feature>
<feature type="transmembrane region" description="Helical" evidence="8">
    <location>
        <begin position="120"/>
        <end position="140"/>
    </location>
</feature>
<dbReference type="PANTHER" id="PTHR33908:SF11">
    <property type="entry name" value="MEMBRANE PROTEIN"/>
    <property type="match status" value="1"/>
</dbReference>
<comment type="subcellular location">
    <subcellularLocation>
        <location evidence="1">Cell membrane</location>
        <topology evidence="1">Multi-pass membrane protein</topology>
    </subcellularLocation>
</comment>
<dbReference type="EMBL" id="SJPV01000002">
    <property type="protein sequence ID" value="TWU40821.1"/>
    <property type="molecule type" value="Genomic_DNA"/>
</dbReference>
<keyword evidence="2" id="KW-1003">Cell membrane</keyword>
<dbReference type="Proteomes" id="UP000319143">
    <property type="component" value="Unassembled WGS sequence"/>
</dbReference>
<feature type="transmembrane region" description="Helical" evidence="8">
    <location>
        <begin position="378"/>
        <end position="397"/>
    </location>
</feature>
<sequence>MRRDPLRSQLVFPLAAVLLFWTYMTVSVAIQSGPNIDERAHLGAGLFFWETGRLDAYLVNPPTSRILCTAPIALFRQPIDADWVNIDDDYFAELGRRPEFALGGSYAEHVGNHRIQKDLFGGRLITIGLSIAIVIGIGVWTSKLVGIGAAVVAMLLWLCSPTVMNYSATIGPDIWGAAGGLIAAIGYARYRCHRNFGSAALLGLAVAAAILTKYTWVFLPLLLVVLEVAVWVRRRPDEESRSTWRFRLAEMFLAIIVCLVALHVMFGFRDGMDRIDSVAYCSRLGQTVEEWLGPFPSPIPVEIIRGIDLQRVDFENGKPSYLFGEHSDHGWWYWHLVALAVKEPIGWLLLVGSGIAALLVGGFRQSTSSSQTHHPDRWIVFLFAAYVVVLVCCQTGFTRYLRYLLPAYPFLCILGGLGADGLWRHRVGRLVVSACLFWAVAANVWIHPLPHAYFNELCGGPKYGRRVLLGPSIEWGEDHWRVQQWLEQHEALDYRLIGTYSPLDLPLRLLKPAQSEHDLRHPAAGTYVWSVNELYSESHRDSPFRSMRPSGRIGYSYLIYELPEQFEKGERDIQGPCPRSTATPNRL</sequence>
<evidence type="ECO:0000256" key="3">
    <source>
        <dbReference type="ARBA" id="ARBA00022676"/>
    </source>
</evidence>
<feature type="transmembrane region" description="Helical" evidence="8">
    <location>
        <begin position="430"/>
        <end position="448"/>
    </location>
</feature>
<dbReference type="GO" id="GO:0005886">
    <property type="term" value="C:plasma membrane"/>
    <property type="evidence" value="ECO:0007669"/>
    <property type="project" value="UniProtKB-SubCell"/>
</dbReference>
<feature type="transmembrane region" description="Helical" evidence="8">
    <location>
        <begin position="403"/>
        <end position="423"/>
    </location>
</feature>
<proteinExistence type="predicted"/>
<dbReference type="PANTHER" id="PTHR33908">
    <property type="entry name" value="MANNOSYLTRANSFERASE YKCB-RELATED"/>
    <property type="match status" value="1"/>
</dbReference>
<evidence type="ECO:0000256" key="6">
    <source>
        <dbReference type="ARBA" id="ARBA00022989"/>
    </source>
</evidence>
<feature type="transmembrane region" description="Helical" evidence="8">
    <location>
        <begin position="345"/>
        <end position="366"/>
    </location>
</feature>
<keyword evidence="7 8" id="KW-0472">Membrane</keyword>
<dbReference type="AlphaFoldDB" id="A0A5C6DZE2"/>
<evidence type="ECO:0000256" key="1">
    <source>
        <dbReference type="ARBA" id="ARBA00004651"/>
    </source>
</evidence>
<evidence type="ECO:0000256" key="8">
    <source>
        <dbReference type="SAM" id="Phobius"/>
    </source>
</evidence>
<comment type="caution">
    <text evidence="9">The sequence shown here is derived from an EMBL/GenBank/DDBJ whole genome shotgun (WGS) entry which is preliminary data.</text>
</comment>